<keyword evidence="7" id="KW-0131">Cell cycle</keyword>
<feature type="compositionally biased region" description="Basic and acidic residues" evidence="8">
    <location>
        <begin position="266"/>
        <end position="288"/>
    </location>
</feature>
<name>A0ABR2MN73_9ASPA</name>
<evidence type="ECO:0000313" key="10">
    <source>
        <dbReference type="Proteomes" id="UP001412067"/>
    </source>
</evidence>
<feature type="compositionally biased region" description="Basic and acidic residues" evidence="8">
    <location>
        <begin position="912"/>
        <end position="925"/>
    </location>
</feature>
<evidence type="ECO:0000256" key="5">
    <source>
        <dbReference type="ARBA" id="ARBA00023204"/>
    </source>
</evidence>
<keyword evidence="5" id="KW-0234">DNA repair</keyword>
<protein>
    <submittedName>
        <fullName evidence="9">Uncharacterized protein</fullName>
    </submittedName>
</protein>
<evidence type="ECO:0000256" key="1">
    <source>
        <dbReference type="ARBA" id="ARBA00004123"/>
    </source>
</evidence>
<dbReference type="SUPFAM" id="SSF63748">
    <property type="entry name" value="Tudor/PWWP/MBT"/>
    <property type="match status" value="1"/>
</dbReference>
<evidence type="ECO:0000256" key="7">
    <source>
        <dbReference type="ARBA" id="ARBA00023306"/>
    </source>
</evidence>
<dbReference type="InterPro" id="IPR016024">
    <property type="entry name" value="ARM-type_fold"/>
</dbReference>
<dbReference type="SUPFAM" id="SSF48371">
    <property type="entry name" value="ARM repeat"/>
    <property type="match status" value="1"/>
</dbReference>
<organism evidence="9 10">
    <name type="scientific">Platanthera guangdongensis</name>
    <dbReference type="NCBI Taxonomy" id="2320717"/>
    <lineage>
        <taxon>Eukaryota</taxon>
        <taxon>Viridiplantae</taxon>
        <taxon>Streptophyta</taxon>
        <taxon>Embryophyta</taxon>
        <taxon>Tracheophyta</taxon>
        <taxon>Spermatophyta</taxon>
        <taxon>Magnoliopsida</taxon>
        <taxon>Liliopsida</taxon>
        <taxon>Asparagales</taxon>
        <taxon>Orchidaceae</taxon>
        <taxon>Orchidoideae</taxon>
        <taxon>Orchideae</taxon>
        <taxon>Orchidinae</taxon>
        <taxon>Platanthera</taxon>
    </lineage>
</organism>
<comment type="caution">
    <text evidence="9">The sequence shown here is derived from an EMBL/GenBank/DDBJ whole genome shotgun (WGS) entry which is preliminary data.</text>
</comment>
<accession>A0ABR2MN73</accession>
<proteinExistence type="predicted"/>
<feature type="compositionally biased region" description="Basic and acidic residues" evidence="8">
    <location>
        <begin position="950"/>
        <end position="960"/>
    </location>
</feature>
<feature type="region of interest" description="Disordered" evidence="8">
    <location>
        <begin position="348"/>
        <end position="409"/>
    </location>
</feature>
<evidence type="ECO:0000256" key="4">
    <source>
        <dbReference type="ARBA" id="ARBA00022776"/>
    </source>
</evidence>
<feature type="region of interest" description="Disordered" evidence="8">
    <location>
        <begin position="264"/>
        <end position="288"/>
    </location>
</feature>
<evidence type="ECO:0000256" key="3">
    <source>
        <dbReference type="ARBA" id="ARBA00022763"/>
    </source>
</evidence>
<keyword evidence="3" id="KW-0227">DNA damage</keyword>
<comment type="subcellular location">
    <subcellularLocation>
        <location evidence="1">Nucleus</location>
    </subcellularLocation>
</comment>
<gene>
    <name evidence="9" type="ORF">KSP40_PGU014775</name>
</gene>
<keyword evidence="10" id="KW-1185">Reference proteome</keyword>
<feature type="compositionally biased region" description="Basic and acidic residues" evidence="8">
    <location>
        <begin position="839"/>
        <end position="851"/>
    </location>
</feature>
<dbReference type="CDD" id="cd20404">
    <property type="entry name" value="Tudor_Agenet_AtEML-like"/>
    <property type="match status" value="1"/>
</dbReference>
<dbReference type="Gene3D" id="2.30.30.140">
    <property type="match status" value="1"/>
</dbReference>
<keyword evidence="4" id="KW-0498">Mitosis</keyword>
<evidence type="ECO:0000256" key="2">
    <source>
        <dbReference type="ARBA" id="ARBA00022618"/>
    </source>
</evidence>
<dbReference type="PANTHER" id="PTHR12663">
    <property type="entry name" value="ANDROGEN INDUCED INHIBITOR OF PROLIFERATION AS3 / PDS5-RELATED"/>
    <property type="match status" value="1"/>
</dbReference>
<evidence type="ECO:0000313" key="9">
    <source>
        <dbReference type="EMBL" id="KAK8965607.1"/>
    </source>
</evidence>
<feature type="compositionally biased region" description="Basic and acidic residues" evidence="8">
    <location>
        <begin position="359"/>
        <end position="370"/>
    </location>
</feature>
<evidence type="ECO:0000256" key="6">
    <source>
        <dbReference type="ARBA" id="ARBA00023242"/>
    </source>
</evidence>
<keyword evidence="6" id="KW-0539">Nucleus</keyword>
<keyword evidence="2" id="KW-0132">Cell division</keyword>
<dbReference type="EMBL" id="JBBWWR010000006">
    <property type="protein sequence ID" value="KAK8965607.1"/>
    <property type="molecule type" value="Genomic_DNA"/>
</dbReference>
<sequence>MEPTEKELEGRLKNLGIRLASPPSGVDELLRLLDQTEIYLSRVEQSPSTSMSDALVPVMNSLTTNELLNHPEGNVKVFVAACINEITRITAPDAPYSDSLMKDIFTVIVDVFGKLDDISGGLSYSKKISILETVAKVRSCVVMLDLECDDLILQMFKHFLKSIRPDHSINVFSSMETIMTLVLEESENISEELLHCLLSSVHKSKKDVMPVACRLAETVISKCAMKLKPYLLAAVNSTGICLGDYGDKVASICQECSVAPEQNEVEESKLPQKTVHNELPQESKKPEKSESCFEEFSALADKAINVLSNGFVPFGNVNSIVEPVSSEFKHENSSYNEQCRNTIAPRTEDINLGSINEKPGNELDSKHVEAKASSVQLPDASDSSRVEDDMGASSTTIRRVGQKRKGKSLKSDMALETEVLLEPEREVELRPFEGLVGDNKCVILATASNNLLDKGRKKNTKSLKSDGACDIVPKTTGLVEPEREIKFQPVEGQVGDSTCVISASTCKDLPGTRLSKRSKTTKSQLSAKISTPQKTALSSGRKRKFEITPMEKEGSLSIVKPSLDFAKKSLEDNATADVSTTVVSGGMSLKEEQKEPVKNVTQGISFQKQWKSNIKQPTFKDAAGGNISTEPCLKEMIVSSKASREADNDENHLEKFVDASSTKKSRRKTSGWKIHTGRKIEVWWPDDAMFYKGVIELFDPVRKMHKIVYDDGDIEFLLLRNERWNYIDSKNLEKGHEDDNVILASSLQVRGRSNAKSKGTPIHQSNDKKPAVKSWLSKWKTSKGMPQSDDKKPAVKSWFSKWKTSKVATSSKEKTEGAYGGDGTKVDVSPQASYSNEPPNDKTSSKVKSDGKSNAANELPSVTAGKSVKRSRHRLPKGEKNPQTVTESAETKDATSQDAVVVKNDVSTPAKLEGKSDGKPEERFSRHSRRKSGKPRVAMSSIGTQTDIVLTKDKHKGDDT</sequence>
<dbReference type="PANTHER" id="PTHR12663:SF3">
    <property type="entry name" value="SISTER CHROMATID COHESION PROTEIN PDS5 HOMOLOG C"/>
    <property type="match status" value="1"/>
</dbReference>
<reference evidence="9 10" key="1">
    <citation type="journal article" date="2022" name="Nat. Plants">
        <title>Genomes of leafy and leafless Platanthera orchids illuminate the evolution of mycoheterotrophy.</title>
        <authorList>
            <person name="Li M.H."/>
            <person name="Liu K.W."/>
            <person name="Li Z."/>
            <person name="Lu H.C."/>
            <person name="Ye Q.L."/>
            <person name="Zhang D."/>
            <person name="Wang J.Y."/>
            <person name="Li Y.F."/>
            <person name="Zhong Z.M."/>
            <person name="Liu X."/>
            <person name="Yu X."/>
            <person name="Liu D.K."/>
            <person name="Tu X.D."/>
            <person name="Liu B."/>
            <person name="Hao Y."/>
            <person name="Liao X.Y."/>
            <person name="Jiang Y.T."/>
            <person name="Sun W.H."/>
            <person name="Chen J."/>
            <person name="Chen Y.Q."/>
            <person name="Ai Y."/>
            <person name="Zhai J.W."/>
            <person name="Wu S.S."/>
            <person name="Zhou Z."/>
            <person name="Hsiao Y.Y."/>
            <person name="Wu W.L."/>
            <person name="Chen Y.Y."/>
            <person name="Lin Y.F."/>
            <person name="Hsu J.L."/>
            <person name="Li C.Y."/>
            <person name="Wang Z.W."/>
            <person name="Zhao X."/>
            <person name="Zhong W.Y."/>
            <person name="Ma X.K."/>
            <person name="Ma L."/>
            <person name="Huang J."/>
            <person name="Chen G.Z."/>
            <person name="Huang M.Z."/>
            <person name="Huang L."/>
            <person name="Peng D.H."/>
            <person name="Luo Y.B."/>
            <person name="Zou S.Q."/>
            <person name="Chen S.P."/>
            <person name="Lan S."/>
            <person name="Tsai W.C."/>
            <person name="Van de Peer Y."/>
            <person name="Liu Z.J."/>
        </authorList>
    </citation>
    <scope>NUCLEOTIDE SEQUENCE [LARGE SCALE GENOMIC DNA]</scope>
    <source>
        <strain evidence="9">Lor288</strain>
    </source>
</reference>
<feature type="region of interest" description="Disordered" evidence="8">
    <location>
        <begin position="752"/>
        <end position="771"/>
    </location>
</feature>
<dbReference type="Pfam" id="PF20168">
    <property type="entry name" value="PDS5"/>
    <property type="match status" value="1"/>
</dbReference>
<evidence type="ECO:0000256" key="8">
    <source>
        <dbReference type="SAM" id="MobiDB-lite"/>
    </source>
</evidence>
<dbReference type="InterPro" id="IPR039776">
    <property type="entry name" value="Pds5"/>
</dbReference>
<feature type="region of interest" description="Disordered" evidence="8">
    <location>
        <begin position="806"/>
        <end position="960"/>
    </location>
</feature>
<dbReference type="Proteomes" id="UP001412067">
    <property type="component" value="Unassembled WGS sequence"/>
</dbReference>